<keyword evidence="2" id="KW-0368">Histidine biosynthesis</keyword>
<dbReference type="EMBL" id="QREL01000001">
    <property type="protein sequence ID" value="REE28687.1"/>
    <property type="molecule type" value="Genomic_DNA"/>
</dbReference>
<dbReference type="AlphaFoldDB" id="A0A371NDV7"/>
<keyword evidence="2" id="KW-0028">Amino-acid biosynthesis</keyword>
<keyword evidence="3" id="KW-0413">Isomerase</keyword>
<protein>
    <submittedName>
        <fullName evidence="3">Phosphoribosylformimino-5-aminoimidazole carboxamide ribotide isomerase</fullName>
    </submittedName>
</protein>
<dbReference type="GO" id="GO:0003949">
    <property type="term" value="F:1-(5-phosphoribosyl)-5-[(5-phosphoribosylamino)methylideneamino]imidazole-4-carboxamide isomerase activity"/>
    <property type="evidence" value="ECO:0007669"/>
    <property type="project" value="InterPro"/>
</dbReference>
<comment type="similarity">
    <text evidence="1 2">Belongs to the HisA/HisF family.</text>
</comment>
<dbReference type="PANTHER" id="PTHR43090:SF2">
    <property type="entry name" value="1-(5-PHOSPHORIBOSYL)-5-[(5-PHOSPHORIBOSYLAMINO)METHYLIDENEAMINO] IMIDAZOLE-4-CARBOXAMIDE ISOMERASE"/>
    <property type="match status" value="1"/>
</dbReference>
<name>A0A371NDV7_9EURY</name>
<evidence type="ECO:0000256" key="1">
    <source>
        <dbReference type="ARBA" id="ARBA00009667"/>
    </source>
</evidence>
<comment type="caution">
    <text evidence="3">The sequence shown here is derived from an EMBL/GenBank/DDBJ whole genome shotgun (WGS) entry which is preliminary data.</text>
</comment>
<sequence>MLEIIPVIDLMDGIAVSGKSGEREKYRPLESVYSPSPDPVNIALSLRAAGARSIYIADLDAIEGTGSNLEAVRRVNHVLPVILDAGVRDLETFHFMLEFASRVVVATETLESTEELEEILRNYPPERTVVSVDVKDMRLHSRNLEIGLEELRDLLMGYEVDIILLDIGSVGTSSGFNRELLELFRPLIERVIPGGGVLPEEIPELEAMGVRAALVGRALHEGMVRPG</sequence>
<dbReference type="CDD" id="cd04723">
    <property type="entry name" value="HisA_HisF"/>
    <property type="match status" value="1"/>
</dbReference>
<dbReference type="GO" id="GO:0000162">
    <property type="term" value="P:L-tryptophan biosynthetic process"/>
    <property type="evidence" value="ECO:0007669"/>
    <property type="project" value="TreeGrafter"/>
</dbReference>
<gene>
    <name evidence="3" type="ORF">C7452_0707</name>
</gene>
<dbReference type="InterPro" id="IPR004650">
    <property type="entry name" value="HisA/F-archaeal"/>
</dbReference>
<dbReference type="PANTHER" id="PTHR43090">
    <property type="entry name" value="1-(5-PHOSPHORIBOSYL)-5-[(5-PHOSPHORIBOSYLAMINO)METHYLIDENEAMINO] IMIDAZOLE-4-CARBOXAMIDE ISOMERASE"/>
    <property type="match status" value="1"/>
</dbReference>
<dbReference type="InterPro" id="IPR006062">
    <property type="entry name" value="His_biosynth"/>
</dbReference>
<keyword evidence="4" id="KW-1185">Reference proteome</keyword>
<evidence type="ECO:0000313" key="4">
    <source>
        <dbReference type="Proteomes" id="UP000256864"/>
    </source>
</evidence>
<proteinExistence type="inferred from homology"/>
<dbReference type="InterPro" id="IPR013785">
    <property type="entry name" value="Aldolase_TIM"/>
</dbReference>
<dbReference type="InterPro" id="IPR011060">
    <property type="entry name" value="RibuloseP-bd_barrel"/>
</dbReference>
<dbReference type="InterPro" id="IPR044524">
    <property type="entry name" value="Isoase_HisA-like"/>
</dbReference>
<dbReference type="Gene3D" id="3.20.20.70">
    <property type="entry name" value="Aldolase class I"/>
    <property type="match status" value="1"/>
</dbReference>
<dbReference type="Pfam" id="PF00977">
    <property type="entry name" value="His_biosynth"/>
    <property type="match status" value="1"/>
</dbReference>
<dbReference type="NCBIfam" id="TIGR00734">
    <property type="entry name" value="hisAF_rel"/>
    <property type="match status" value="1"/>
</dbReference>
<dbReference type="GeneID" id="82297127"/>
<accession>A0A371NDV7</accession>
<organism evidence="3 4">
    <name type="scientific">Methanothermobacter defluvii</name>
    <dbReference type="NCBI Taxonomy" id="49339"/>
    <lineage>
        <taxon>Archaea</taxon>
        <taxon>Methanobacteriati</taxon>
        <taxon>Methanobacteriota</taxon>
        <taxon>Methanomada group</taxon>
        <taxon>Methanobacteria</taxon>
        <taxon>Methanobacteriales</taxon>
        <taxon>Methanobacteriaceae</taxon>
        <taxon>Methanothermobacter</taxon>
    </lineage>
</organism>
<reference evidence="3 4" key="1">
    <citation type="submission" date="2018-07" db="EMBL/GenBank/DDBJ databases">
        <title>Genomic Encyclopedia of Type Strains, Phase IV (KMG-IV): sequencing the most valuable type-strain genomes for metagenomic binning, comparative biology and taxonomic classification.</title>
        <authorList>
            <person name="Goeker M."/>
        </authorList>
    </citation>
    <scope>NUCLEOTIDE SEQUENCE [LARGE SCALE GENOMIC DNA]</scope>
    <source>
        <strain evidence="3 4">DSM 7466</strain>
    </source>
</reference>
<dbReference type="GO" id="GO:0005737">
    <property type="term" value="C:cytoplasm"/>
    <property type="evidence" value="ECO:0007669"/>
    <property type="project" value="TreeGrafter"/>
</dbReference>
<evidence type="ECO:0000256" key="2">
    <source>
        <dbReference type="RuleBase" id="RU003657"/>
    </source>
</evidence>
<dbReference type="GO" id="GO:0000105">
    <property type="term" value="P:L-histidine biosynthetic process"/>
    <property type="evidence" value="ECO:0007669"/>
    <property type="project" value="UniProtKB-KW"/>
</dbReference>
<dbReference type="RefSeq" id="WP_010876307.1">
    <property type="nucleotide sequence ID" value="NZ_QREL01000001.1"/>
</dbReference>
<dbReference type="Proteomes" id="UP000256864">
    <property type="component" value="Unassembled WGS sequence"/>
</dbReference>
<evidence type="ECO:0000313" key="3">
    <source>
        <dbReference type="EMBL" id="REE28687.1"/>
    </source>
</evidence>
<dbReference type="SUPFAM" id="SSF51366">
    <property type="entry name" value="Ribulose-phoshate binding barrel"/>
    <property type="match status" value="1"/>
</dbReference>